<keyword evidence="1" id="KW-1185">Reference proteome</keyword>
<evidence type="ECO:0000313" key="2">
    <source>
        <dbReference type="WBParaSite" id="Minc3s00601g14926"/>
    </source>
</evidence>
<reference evidence="2" key="1">
    <citation type="submission" date="2022-11" db="UniProtKB">
        <authorList>
            <consortium name="WormBaseParasite"/>
        </authorList>
    </citation>
    <scope>IDENTIFICATION</scope>
</reference>
<sequence length="64" mass="7860">MRNCCCHKKDMEKAHFFKFPHIFCHSAYSYGSFIQQLKRRRLTSFYSFLFVVDWKWKACLNEAE</sequence>
<dbReference type="AlphaFoldDB" id="A0A914LKC4"/>
<accession>A0A914LKC4</accession>
<protein>
    <submittedName>
        <fullName evidence="2">Candidate secreted effector</fullName>
    </submittedName>
</protein>
<dbReference type="Proteomes" id="UP000887563">
    <property type="component" value="Unplaced"/>
</dbReference>
<evidence type="ECO:0000313" key="1">
    <source>
        <dbReference type="Proteomes" id="UP000887563"/>
    </source>
</evidence>
<name>A0A914LKC4_MELIC</name>
<dbReference type="WBParaSite" id="Minc3s00601g14926">
    <property type="protein sequence ID" value="Minc3s00601g14926"/>
    <property type="gene ID" value="Minc3s00601g14926"/>
</dbReference>
<proteinExistence type="predicted"/>
<organism evidence="1 2">
    <name type="scientific">Meloidogyne incognita</name>
    <name type="common">Southern root-knot nematode worm</name>
    <name type="synonym">Oxyuris incognita</name>
    <dbReference type="NCBI Taxonomy" id="6306"/>
    <lineage>
        <taxon>Eukaryota</taxon>
        <taxon>Metazoa</taxon>
        <taxon>Ecdysozoa</taxon>
        <taxon>Nematoda</taxon>
        <taxon>Chromadorea</taxon>
        <taxon>Rhabditida</taxon>
        <taxon>Tylenchina</taxon>
        <taxon>Tylenchomorpha</taxon>
        <taxon>Tylenchoidea</taxon>
        <taxon>Meloidogynidae</taxon>
        <taxon>Meloidogyninae</taxon>
        <taxon>Meloidogyne</taxon>
        <taxon>Meloidogyne incognita group</taxon>
    </lineage>
</organism>